<dbReference type="AlphaFoldDB" id="A0A2V2ZQF5"/>
<gene>
    <name evidence="1" type="ORF">DFO73_113169</name>
</gene>
<organism evidence="1 2">
    <name type="scientific">Cytobacillus oceanisediminis</name>
    <dbReference type="NCBI Taxonomy" id="665099"/>
    <lineage>
        <taxon>Bacteria</taxon>
        <taxon>Bacillati</taxon>
        <taxon>Bacillota</taxon>
        <taxon>Bacilli</taxon>
        <taxon>Bacillales</taxon>
        <taxon>Bacillaceae</taxon>
        <taxon>Cytobacillus</taxon>
    </lineage>
</organism>
<protein>
    <submittedName>
        <fullName evidence="1">Uncharacterized protein</fullName>
    </submittedName>
</protein>
<dbReference type="EMBL" id="QGTW01000013">
    <property type="protein sequence ID" value="PWW25568.1"/>
    <property type="molecule type" value="Genomic_DNA"/>
</dbReference>
<reference evidence="1 2" key="1">
    <citation type="submission" date="2018-05" db="EMBL/GenBank/DDBJ databases">
        <title>Freshwater and sediment microbial communities from various areas in North America, analyzing microbe dynamics in response to fracking.</title>
        <authorList>
            <person name="Lamendella R."/>
        </authorList>
    </citation>
    <scope>NUCLEOTIDE SEQUENCE [LARGE SCALE GENOMIC DNA]</scope>
    <source>
        <strain evidence="1 2">15_TX</strain>
    </source>
</reference>
<evidence type="ECO:0000313" key="2">
    <source>
        <dbReference type="Proteomes" id="UP000247150"/>
    </source>
</evidence>
<dbReference type="Proteomes" id="UP000247150">
    <property type="component" value="Unassembled WGS sequence"/>
</dbReference>
<comment type="caution">
    <text evidence="1">The sequence shown here is derived from an EMBL/GenBank/DDBJ whole genome shotgun (WGS) entry which is preliminary data.</text>
</comment>
<name>A0A2V2ZQF5_9BACI</name>
<proteinExistence type="predicted"/>
<accession>A0A2V2ZQF5</accession>
<evidence type="ECO:0000313" key="1">
    <source>
        <dbReference type="EMBL" id="PWW25568.1"/>
    </source>
</evidence>
<sequence>MKMNDGLFAGSFSYLQSPQFPGQTLKRRLSQAPFLTFTEHPKTAGQMILLTFQQNLFYSTLQDLF</sequence>